<organism evidence="5 6">
    <name type="scientific">Mesorhizobium hungaricum</name>
    <dbReference type="NCBI Taxonomy" id="1566387"/>
    <lineage>
        <taxon>Bacteria</taxon>
        <taxon>Pseudomonadati</taxon>
        <taxon>Pseudomonadota</taxon>
        <taxon>Alphaproteobacteria</taxon>
        <taxon>Hyphomicrobiales</taxon>
        <taxon>Phyllobacteriaceae</taxon>
        <taxon>Mesorhizobium</taxon>
    </lineage>
</organism>
<proteinExistence type="predicted"/>
<evidence type="ECO:0000256" key="1">
    <source>
        <dbReference type="SAM" id="MobiDB-lite"/>
    </source>
</evidence>
<evidence type="ECO:0000259" key="3">
    <source>
        <dbReference type="Pfam" id="PF21929"/>
    </source>
</evidence>
<name>A0A1C2DEG2_9HYPH</name>
<evidence type="ECO:0000259" key="2">
    <source>
        <dbReference type="Pfam" id="PF21683"/>
    </source>
</evidence>
<dbReference type="InterPro" id="IPR023399">
    <property type="entry name" value="Baseplate-like_2-layer_sand"/>
</dbReference>
<feature type="domain" description="Baseplate hub protein gp44-like N-terminal" evidence="2">
    <location>
        <begin position="3"/>
        <end position="96"/>
    </location>
</feature>
<dbReference type="Pfam" id="PF21929">
    <property type="entry name" value="GpP_4th"/>
    <property type="match status" value="1"/>
</dbReference>
<dbReference type="Proteomes" id="UP000094412">
    <property type="component" value="Unassembled WGS sequence"/>
</dbReference>
<dbReference type="EMBL" id="MDEO01000036">
    <property type="protein sequence ID" value="OCX13130.1"/>
    <property type="molecule type" value="Genomic_DNA"/>
</dbReference>
<dbReference type="PIRSF" id="PIRSF004440">
    <property type="entry name" value="GpP"/>
    <property type="match status" value="1"/>
</dbReference>
<dbReference type="InterPro" id="IPR053981">
    <property type="entry name" value="Gp44/GpP-like_2nd"/>
</dbReference>
<evidence type="ECO:0000313" key="5">
    <source>
        <dbReference type="EMBL" id="OCX13130.1"/>
    </source>
</evidence>
<dbReference type="SUPFAM" id="SSF69279">
    <property type="entry name" value="Phage tail proteins"/>
    <property type="match status" value="2"/>
</dbReference>
<dbReference type="Gene3D" id="3.30.1920.10">
    <property type="entry name" value="Baseplate protein-like domains - 2 layer sandwich fold"/>
    <property type="match status" value="1"/>
</dbReference>
<feature type="domain" description="Baseplate hub protein gp44/GpP-like C-terminal" evidence="3">
    <location>
        <begin position="290"/>
        <end position="369"/>
    </location>
</feature>
<protein>
    <submittedName>
        <fullName evidence="5">Mu P family protein</fullName>
    </submittedName>
</protein>
<dbReference type="InterPro" id="IPR049354">
    <property type="entry name" value="GpP-like_N"/>
</dbReference>
<dbReference type="Gene3D" id="3.55.50.10">
    <property type="entry name" value="Baseplate protein-like domains"/>
    <property type="match status" value="1"/>
</dbReference>
<keyword evidence="6" id="KW-1185">Reference proteome</keyword>
<dbReference type="Pfam" id="PF21683">
    <property type="entry name" value="GpP-like_1st"/>
    <property type="match status" value="1"/>
</dbReference>
<dbReference type="STRING" id="1566387.QV13_26740"/>
<dbReference type="InterPro" id="IPR026276">
    <property type="entry name" value="Baseplate_GpP"/>
</dbReference>
<dbReference type="RefSeq" id="WP_024923246.1">
    <property type="nucleotide sequence ID" value="NZ_MDEO01000036.1"/>
</dbReference>
<dbReference type="Pfam" id="PF22255">
    <property type="entry name" value="Gp44-like_2nd"/>
    <property type="match status" value="1"/>
</dbReference>
<evidence type="ECO:0000313" key="6">
    <source>
        <dbReference type="Proteomes" id="UP000094412"/>
    </source>
</evidence>
<feature type="domain" description="Baseplate hub protein gp44/GpP-like second" evidence="4">
    <location>
        <begin position="98"/>
        <end position="182"/>
    </location>
</feature>
<reference evidence="5 6" key="1">
    <citation type="submission" date="2016-08" db="EMBL/GenBank/DDBJ databases">
        <title>Whole genome sequence of Mesorhizobium sp. strain UASWS1009 isolated from industrial sewage.</title>
        <authorList>
            <person name="Crovadore J."/>
            <person name="Calmin G."/>
            <person name="Chablais R."/>
            <person name="Cochard B."/>
            <person name="Lefort F."/>
        </authorList>
    </citation>
    <scope>NUCLEOTIDE SEQUENCE [LARGE SCALE GENOMIC DNA]</scope>
    <source>
        <strain evidence="5 6">UASWS1009</strain>
    </source>
</reference>
<feature type="region of interest" description="Disordered" evidence="1">
    <location>
        <begin position="352"/>
        <end position="398"/>
    </location>
</feature>
<accession>A0A1C2DEG2</accession>
<dbReference type="Gene3D" id="2.30.300.10">
    <property type="entry name" value="Baseplate protein-like domain - beta roll fold"/>
    <property type="match status" value="1"/>
</dbReference>
<evidence type="ECO:0000259" key="4">
    <source>
        <dbReference type="Pfam" id="PF22255"/>
    </source>
</evidence>
<sequence length="398" mass="43487">MSLTLQINGVLYEEWTRAEVTRNLKDFSGSFSFTLRDGVRSISTFDYASPRAIFRVRPGMEVKCLADGALVLHGYIKKVEPNIDEEHAEVSISGEDKAGDLIDCAAVPEGPGEFTNIKLEDAVKRIVAPFGLNVRTEIDTGKPFPRYALDLGETGHSAIEKGARQRHALVMSDGVGGVVITRTGAKRAPADLTLPGNVKGSRATFSHEGRHSKTIVRGQSEKASGDRDSRSAALTPGTEPADPGNRQPSDGSAYERERRGTATTGRATDPEIERYRPIVHLARTQADEQSANDEADWRMRTARANAEEANYRVHGYSVGGRVWRVNEMTFVSDAFQGIERDMLISTVTFRKDESGEETELTVTSPEAYDKKASGSRRKNLKGKKSVGTGKLDGTAEKL</sequence>
<comment type="caution">
    <text evidence="5">The sequence shown here is derived from an EMBL/GenBank/DDBJ whole genome shotgun (WGS) entry which is preliminary data.</text>
</comment>
<feature type="compositionally biased region" description="Basic residues" evidence="1">
    <location>
        <begin position="373"/>
        <end position="384"/>
    </location>
</feature>
<gene>
    <name evidence="5" type="ORF">QV13_26740</name>
</gene>
<dbReference type="InterPro" id="IPR053982">
    <property type="entry name" value="Gp44/GpP-like_C"/>
</dbReference>
<feature type="region of interest" description="Disordered" evidence="1">
    <location>
        <begin position="190"/>
        <end position="275"/>
    </location>
</feature>
<dbReference type="AlphaFoldDB" id="A0A1C2DEG2"/>
<feature type="compositionally biased region" description="Basic and acidic residues" evidence="1">
    <location>
        <begin position="219"/>
        <end position="230"/>
    </location>
</feature>